<reference evidence="2" key="1">
    <citation type="journal article" date="2022" name="Plant J.">
        <title>Strategies of tolerance reflected in two North American maple genomes.</title>
        <authorList>
            <person name="McEvoy S.L."/>
            <person name="Sezen U.U."/>
            <person name="Trouern-Trend A."/>
            <person name="McMahon S.M."/>
            <person name="Schaberg P.G."/>
            <person name="Yang J."/>
            <person name="Wegrzyn J.L."/>
            <person name="Swenson N.G."/>
        </authorList>
    </citation>
    <scope>NUCLEOTIDE SEQUENCE</scope>
    <source>
        <strain evidence="2">NS2018</strain>
    </source>
</reference>
<comment type="caution">
    <text evidence="2">The sequence shown here is derived from an EMBL/GenBank/DDBJ whole genome shotgun (WGS) entry which is preliminary data.</text>
</comment>
<accession>A0AA39RDS7</accession>
<dbReference type="AlphaFoldDB" id="A0AA39RDS7"/>
<feature type="region of interest" description="Disordered" evidence="1">
    <location>
        <begin position="1"/>
        <end position="31"/>
    </location>
</feature>
<reference evidence="2" key="2">
    <citation type="submission" date="2023-06" db="EMBL/GenBank/DDBJ databases">
        <authorList>
            <person name="Swenson N.G."/>
            <person name="Wegrzyn J.L."/>
            <person name="Mcevoy S.L."/>
        </authorList>
    </citation>
    <scope>NUCLEOTIDE SEQUENCE</scope>
    <source>
        <strain evidence="2">NS2018</strain>
        <tissue evidence="2">Leaf</tissue>
    </source>
</reference>
<gene>
    <name evidence="2" type="ORF">LWI29_015184</name>
</gene>
<evidence type="ECO:0000313" key="3">
    <source>
        <dbReference type="Proteomes" id="UP001168877"/>
    </source>
</evidence>
<proteinExistence type="predicted"/>
<evidence type="ECO:0000313" key="2">
    <source>
        <dbReference type="EMBL" id="KAK0571402.1"/>
    </source>
</evidence>
<dbReference type="Proteomes" id="UP001168877">
    <property type="component" value="Unassembled WGS sequence"/>
</dbReference>
<dbReference type="EMBL" id="JAUESC010000388">
    <property type="protein sequence ID" value="KAK0571402.1"/>
    <property type="molecule type" value="Genomic_DNA"/>
</dbReference>
<name>A0AA39RDS7_ACESA</name>
<evidence type="ECO:0000256" key="1">
    <source>
        <dbReference type="SAM" id="MobiDB-lite"/>
    </source>
</evidence>
<keyword evidence="3" id="KW-1185">Reference proteome</keyword>
<sequence length="89" mass="9427">MDPSLAATGEYRGSGADRSHRTAARARRSGGGDQVVVASKKELREACGSCDGLSCCMEVSKVSEFESLSLDKTITWVHFTKLNVSGGCL</sequence>
<protein>
    <submittedName>
        <fullName evidence="2">Uncharacterized protein</fullName>
    </submittedName>
</protein>
<organism evidence="2 3">
    <name type="scientific">Acer saccharum</name>
    <name type="common">Sugar maple</name>
    <dbReference type="NCBI Taxonomy" id="4024"/>
    <lineage>
        <taxon>Eukaryota</taxon>
        <taxon>Viridiplantae</taxon>
        <taxon>Streptophyta</taxon>
        <taxon>Embryophyta</taxon>
        <taxon>Tracheophyta</taxon>
        <taxon>Spermatophyta</taxon>
        <taxon>Magnoliopsida</taxon>
        <taxon>eudicotyledons</taxon>
        <taxon>Gunneridae</taxon>
        <taxon>Pentapetalae</taxon>
        <taxon>rosids</taxon>
        <taxon>malvids</taxon>
        <taxon>Sapindales</taxon>
        <taxon>Sapindaceae</taxon>
        <taxon>Hippocastanoideae</taxon>
        <taxon>Acereae</taxon>
        <taxon>Acer</taxon>
    </lineage>
</organism>